<gene>
    <name evidence="1" type="ORF">ISE2_2886</name>
</gene>
<organism evidence="1">
    <name type="scientific">plant metagenome</name>
    <dbReference type="NCBI Taxonomy" id="1297885"/>
    <lineage>
        <taxon>unclassified sequences</taxon>
        <taxon>metagenomes</taxon>
        <taxon>organismal metagenomes</taxon>
    </lineage>
</organism>
<sequence length="37" mass="4459">MRPRRHLAGTMKLDHMNRSSKSLYLDECITHLKDEQF</sequence>
<protein>
    <submittedName>
        <fullName evidence="1">Uncharacterized protein</fullName>
    </submittedName>
</protein>
<name>A0A484VDD4_9ZZZZ</name>
<accession>A0A484VDD4</accession>
<dbReference type="AlphaFoldDB" id="A0A484VDD4"/>
<proteinExistence type="predicted"/>
<reference evidence="1" key="1">
    <citation type="submission" date="2019-03" db="EMBL/GenBank/DDBJ databases">
        <authorList>
            <person name="Danneels B."/>
        </authorList>
    </citation>
    <scope>NUCLEOTIDE SEQUENCE</scope>
</reference>
<dbReference type="EMBL" id="CAADIN010000038">
    <property type="protein sequence ID" value="VFR95794.1"/>
    <property type="molecule type" value="Genomic_DNA"/>
</dbReference>
<evidence type="ECO:0000313" key="1">
    <source>
        <dbReference type="EMBL" id="VFR95794.1"/>
    </source>
</evidence>